<evidence type="ECO:0000259" key="1">
    <source>
        <dbReference type="Pfam" id="PF00561"/>
    </source>
</evidence>
<dbReference type="PRINTS" id="PR00412">
    <property type="entry name" value="EPOXHYDRLASE"/>
</dbReference>
<name>A0A1V3FQD8_9BACL</name>
<dbReference type="PRINTS" id="PR00111">
    <property type="entry name" value="ABHYDROLASE"/>
</dbReference>
<protein>
    <submittedName>
        <fullName evidence="2">Alpha/beta hydrolase</fullName>
    </submittedName>
</protein>
<evidence type="ECO:0000313" key="3">
    <source>
        <dbReference type="Proteomes" id="UP000188458"/>
    </source>
</evidence>
<keyword evidence="3" id="KW-1185">Reference proteome</keyword>
<dbReference type="PANTHER" id="PTHR43798:SF33">
    <property type="entry name" value="HYDROLASE, PUTATIVE (AFU_ORTHOLOGUE AFUA_2G14860)-RELATED"/>
    <property type="match status" value="1"/>
</dbReference>
<comment type="caution">
    <text evidence="2">The sequence shown here is derived from an EMBL/GenBank/DDBJ whole genome shotgun (WGS) entry which is preliminary data.</text>
</comment>
<dbReference type="Proteomes" id="UP000188458">
    <property type="component" value="Unassembled WGS sequence"/>
</dbReference>
<gene>
    <name evidence="2" type="ORF">BO219_07005</name>
</gene>
<dbReference type="AlphaFoldDB" id="A0A1V3FQD8"/>
<evidence type="ECO:0000313" key="2">
    <source>
        <dbReference type="EMBL" id="OOE03912.1"/>
    </source>
</evidence>
<organism evidence="2 3">
    <name type="scientific">Anoxybacillus kestanbolensis</name>
    <dbReference type="NCBI Taxonomy" id="227476"/>
    <lineage>
        <taxon>Bacteria</taxon>
        <taxon>Bacillati</taxon>
        <taxon>Bacillota</taxon>
        <taxon>Bacilli</taxon>
        <taxon>Bacillales</taxon>
        <taxon>Anoxybacillaceae</taxon>
        <taxon>Anoxybacillus</taxon>
    </lineage>
</organism>
<dbReference type="InterPro" id="IPR000073">
    <property type="entry name" value="AB_hydrolase_1"/>
</dbReference>
<dbReference type="InterPro" id="IPR000639">
    <property type="entry name" value="Epox_hydrolase-like"/>
</dbReference>
<keyword evidence="2" id="KW-0378">Hydrolase</keyword>
<dbReference type="Pfam" id="PF00561">
    <property type="entry name" value="Abhydrolase_1"/>
    <property type="match status" value="1"/>
</dbReference>
<dbReference type="InterPro" id="IPR050266">
    <property type="entry name" value="AB_hydrolase_sf"/>
</dbReference>
<dbReference type="SUPFAM" id="SSF53474">
    <property type="entry name" value="alpha/beta-Hydrolases"/>
    <property type="match status" value="1"/>
</dbReference>
<dbReference type="GO" id="GO:0016020">
    <property type="term" value="C:membrane"/>
    <property type="evidence" value="ECO:0007669"/>
    <property type="project" value="TreeGrafter"/>
</dbReference>
<reference evidence="3" key="1">
    <citation type="submission" date="2016-11" db="EMBL/GenBank/DDBJ databases">
        <title>Draft genome sequence of Anoxybacillus sp. strain 103 isolated from the Qarvajar hot spring in Nagorno-Karabach.</title>
        <authorList>
            <person name="Hovhannisyan P."/>
            <person name="Panosyan H."/>
            <person name="Birkeland N.-K."/>
        </authorList>
    </citation>
    <scope>NUCLEOTIDE SEQUENCE [LARGE SCALE GENOMIC DNA]</scope>
    <source>
        <strain evidence="3">103</strain>
    </source>
</reference>
<dbReference type="GO" id="GO:0046464">
    <property type="term" value="P:acylglycerol catabolic process"/>
    <property type="evidence" value="ECO:0007669"/>
    <property type="project" value="TreeGrafter"/>
</dbReference>
<dbReference type="EMBL" id="MQAD01000007">
    <property type="protein sequence ID" value="OOE03912.1"/>
    <property type="molecule type" value="Genomic_DNA"/>
</dbReference>
<feature type="domain" description="AB hydrolase-1" evidence="1">
    <location>
        <begin position="32"/>
        <end position="285"/>
    </location>
</feature>
<dbReference type="Gene3D" id="3.40.50.1820">
    <property type="entry name" value="alpha/beta hydrolase"/>
    <property type="match status" value="1"/>
</dbReference>
<proteinExistence type="predicted"/>
<dbReference type="InterPro" id="IPR029058">
    <property type="entry name" value="AB_hydrolase_fold"/>
</dbReference>
<sequence>MVISLADIQLKTVVLDNGETIGYRERLGGDEVLILIHGNMTSSKHWDVLLEAFDPFYTLYALDLRGFGISTYHTPIDSIKDFSDDVKAFMDAIGLEKASLLGWSTGGAVSMQFAIDYPERVKRLILLASASTRGYPFYQMGPNGEKCRIAKKADIAVDPGKTLPILSAYRTKNKAFLKELWNSLIYTNEQPSTEKYEEYLEDMLTQQNLVDVYHALNTFNISTVHNGVKEGTGKAKDIKAPTLVLWGENDLVVTEQMTNEILEDLGENAEFELLIECGHSPLIDNLEQLLEKITSFLQKV</sequence>
<dbReference type="PANTHER" id="PTHR43798">
    <property type="entry name" value="MONOACYLGLYCEROL LIPASE"/>
    <property type="match status" value="1"/>
</dbReference>
<accession>A0A1V3FQD8</accession>
<dbReference type="GO" id="GO:0047372">
    <property type="term" value="F:monoacylglycerol lipase activity"/>
    <property type="evidence" value="ECO:0007669"/>
    <property type="project" value="TreeGrafter"/>
</dbReference>